<gene>
    <name evidence="4" type="primary">rpsO</name>
    <name evidence="6" type="ORF">COT24_03530</name>
</gene>
<dbReference type="FunFam" id="1.10.287.10:FF:000002">
    <property type="entry name" value="30S ribosomal protein S15"/>
    <property type="match status" value="1"/>
</dbReference>
<dbReference type="GO" id="GO:0022627">
    <property type="term" value="C:cytosolic small ribosomal subunit"/>
    <property type="evidence" value="ECO:0007669"/>
    <property type="project" value="TreeGrafter"/>
</dbReference>
<dbReference type="NCBIfam" id="TIGR00952">
    <property type="entry name" value="S15_bact"/>
    <property type="match status" value="1"/>
</dbReference>
<comment type="function">
    <text evidence="4">One of the primary rRNA binding proteins, it binds directly to 16S rRNA where it helps nucleate assembly of the platform of the 30S subunit by binding and bridging several RNA helices of the 16S rRNA.</text>
</comment>
<accession>A0A2H0YVG6</accession>
<dbReference type="Gene3D" id="6.10.250.3130">
    <property type="match status" value="1"/>
</dbReference>
<dbReference type="Gene3D" id="1.10.287.10">
    <property type="entry name" value="S15/NS1, RNA-binding"/>
    <property type="match status" value="1"/>
</dbReference>
<dbReference type="EMBL" id="PEXU01000043">
    <property type="protein sequence ID" value="PIS42416.1"/>
    <property type="molecule type" value="Genomic_DNA"/>
</dbReference>
<comment type="similarity">
    <text evidence="4 5">Belongs to the universal ribosomal protein uS15 family.</text>
</comment>
<comment type="caution">
    <text evidence="6">The sequence shown here is derived from an EMBL/GenBank/DDBJ whole genome shotgun (WGS) entry which is preliminary data.</text>
</comment>
<dbReference type="Proteomes" id="UP000231542">
    <property type="component" value="Unassembled WGS sequence"/>
</dbReference>
<evidence type="ECO:0000256" key="5">
    <source>
        <dbReference type="RuleBase" id="RU003919"/>
    </source>
</evidence>
<comment type="function">
    <text evidence="4">Forms an intersubunit bridge (bridge B4) with the 23S rRNA of the 50S subunit in the ribosome.</text>
</comment>
<organism evidence="6 7">
    <name type="scientific">Candidatus Kerfeldbacteria bacterium CG08_land_8_20_14_0_20_40_16</name>
    <dbReference type="NCBI Taxonomy" id="2014244"/>
    <lineage>
        <taxon>Bacteria</taxon>
        <taxon>Candidatus Kerfeldiibacteriota</taxon>
    </lineage>
</organism>
<dbReference type="InterPro" id="IPR000589">
    <property type="entry name" value="Ribosomal_uS15"/>
</dbReference>
<keyword evidence="2 4" id="KW-0687">Ribonucleoprotein</keyword>
<dbReference type="SUPFAM" id="SSF47060">
    <property type="entry name" value="S15/NS1 RNA-binding domain"/>
    <property type="match status" value="1"/>
</dbReference>
<evidence type="ECO:0000256" key="2">
    <source>
        <dbReference type="ARBA" id="ARBA00023274"/>
    </source>
</evidence>
<name>A0A2H0YVG6_9BACT</name>
<dbReference type="InterPro" id="IPR005290">
    <property type="entry name" value="Ribosomal_uS15_bac-type"/>
</dbReference>
<dbReference type="GO" id="GO:0019843">
    <property type="term" value="F:rRNA binding"/>
    <property type="evidence" value="ECO:0007669"/>
    <property type="project" value="UniProtKB-UniRule"/>
</dbReference>
<protein>
    <recommendedName>
        <fullName evidence="4">Small ribosomal subunit protein uS15</fullName>
    </recommendedName>
</protein>
<dbReference type="SMART" id="SM01387">
    <property type="entry name" value="Ribosomal_S15"/>
    <property type="match status" value="1"/>
</dbReference>
<dbReference type="HAMAP" id="MF_01343_B">
    <property type="entry name" value="Ribosomal_uS15_B"/>
    <property type="match status" value="1"/>
</dbReference>
<reference evidence="6 7" key="1">
    <citation type="submission" date="2017-09" db="EMBL/GenBank/DDBJ databases">
        <title>Depth-based differentiation of microbial function through sediment-hosted aquifers and enrichment of novel symbionts in the deep terrestrial subsurface.</title>
        <authorList>
            <person name="Probst A.J."/>
            <person name="Ladd B."/>
            <person name="Jarett J.K."/>
            <person name="Geller-Mcgrath D.E."/>
            <person name="Sieber C.M."/>
            <person name="Emerson J.B."/>
            <person name="Anantharaman K."/>
            <person name="Thomas B.C."/>
            <person name="Malmstrom R."/>
            <person name="Stieglmeier M."/>
            <person name="Klingl A."/>
            <person name="Woyke T."/>
            <person name="Ryan C.M."/>
            <person name="Banfield J.F."/>
        </authorList>
    </citation>
    <scope>NUCLEOTIDE SEQUENCE [LARGE SCALE GENOMIC DNA]</scope>
    <source>
        <strain evidence="6">CG08_land_8_20_14_0_20_40_16</strain>
    </source>
</reference>
<dbReference type="AlphaFoldDB" id="A0A2H0YVG6"/>
<sequence length="89" mass="10576">MTLSKEKKDEIIKSFKTHNSDTGSAEVQIAILTGEIDELSEHLKKHKKDYSSRRGLLKKVGQRRRFFRYLEKENPESYQKLIRKLKIKK</sequence>
<keyword evidence="4" id="KW-0694">RNA-binding</keyword>
<evidence type="ECO:0000313" key="7">
    <source>
        <dbReference type="Proteomes" id="UP000231542"/>
    </source>
</evidence>
<dbReference type="PANTHER" id="PTHR23321">
    <property type="entry name" value="RIBOSOMAL PROTEIN S15, BACTERIAL AND ORGANELLAR"/>
    <property type="match status" value="1"/>
</dbReference>
<evidence type="ECO:0000256" key="1">
    <source>
        <dbReference type="ARBA" id="ARBA00022980"/>
    </source>
</evidence>
<dbReference type="PANTHER" id="PTHR23321:SF26">
    <property type="entry name" value="SMALL RIBOSOMAL SUBUNIT PROTEIN US15M"/>
    <property type="match status" value="1"/>
</dbReference>
<evidence type="ECO:0000256" key="4">
    <source>
        <dbReference type="HAMAP-Rule" id="MF_01343"/>
    </source>
</evidence>
<evidence type="ECO:0000256" key="3">
    <source>
        <dbReference type="ARBA" id="ARBA00064542"/>
    </source>
</evidence>
<keyword evidence="4" id="KW-0699">rRNA-binding</keyword>
<comment type="subunit">
    <text evidence="3 4">Part of the 30S ribosomal subunit. Forms a bridge to the 50S subunit in the 70S ribosome, contacting the 23S rRNA.</text>
</comment>
<keyword evidence="1 4" id="KW-0689">Ribosomal protein</keyword>
<dbReference type="CDD" id="cd00353">
    <property type="entry name" value="Ribosomal_S15p_S13e"/>
    <property type="match status" value="1"/>
</dbReference>
<evidence type="ECO:0000313" key="6">
    <source>
        <dbReference type="EMBL" id="PIS42416.1"/>
    </source>
</evidence>
<dbReference type="GO" id="GO:0006412">
    <property type="term" value="P:translation"/>
    <property type="evidence" value="ECO:0007669"/>
    <property type="project" value="UniProtKB-UniRule"/>
</dbReference>
<proteinExistence type="inferred from homology"/>
<dbReference type="Pfam" id="PF00312">
    <property type="entry name" value="Ribosomal_S15"/>
    <property type="match status" value="1"/>
</dbReference>
<dbReference type="GO" id="GO:0003735">
    <property type="term" value="F:structural constituent of ribosome"/>
    <property type="evidence" value="ECO:0007669"/>
    <property type="project" value="InterPro"/>
</dbReference>
<dbReference type="InterPro" id="IPR009068">
    <property type="entry name" value="uS15_NS1_RNA-bd_sf"/>
</dbReference>